<keyword evidence="4" id="KW-0408">Iron</keyword>
<evidence type="ECO:0000256" key="5">
    <source>
        <dbReference type="ARBA" id="ARBA00023014"/>
    </source>
</evidence>
<evidence type="ECO:0000256" key="2">
    <source>
        <dbReference type="ARBA" id="ARBA00022691"/>
    </source>
</evidence>
<evidence type="ECO:0000256" key="1">
    <source>
        <dbReference type="ARBA" id="ARBA00001966"/>
    </source>
</evidence>
<dbReference type="InterPro" id="IPR007197">
    <property type="entry name" value="rSAM"/>
</dbReference>
<dbReference type="SFLD" id="SFLDG01067">
    <property type="entry name" value="SPASM/twitch_domain_containing"/>
    <property type="match status" value="1"/>
</dbReference>
<dbReference type="EMBL" id="NXLS01000003">
    <property type="protein sequence ID" value="RDU63244.1"/>
    <property type="molecule type" value="Genomic_DNA"/>
</dbReference>
<dbReference type="SUPFAM" id="SSF102114">
    <property type="entry name" value="Radical SAM enzymes"/>
    <property type="match status" value="1"/>
</dbReference>
<accession>A0A3D8IER7</accession>
<dbReference type="RefSeq" id="WP_115551274.1">
    <property type="nucleotide sequence ID" value="NZ_CAOUPK010000001.1"/>
</dbReference>
<dbReference type="PANTHER" id="PTHR11228:SF7">
    <property type="entry name" value="PQQA PEPTIDE CYCLASE"/>
    <property type="match status" value="1"/>
</dbReference>
<evidence type="ECO:0000313" key="8">
    <source>
        <dbReference type="Proteomes" id="UP000256650"/>
    </source>
</evidence>
<dbReference type="GeneID" id="82535384"/>
<dbReference type="OrthoDB" id="9772409at2"/>
<dbReference type="PROSITE" id="PS51918">
    <property type="entry name" value="RADICAL_SAM"/>
    <property type="match status" value="1"/>
</dbReference>
<evidence type="ECO:0000313" key="7">
    <source>
        <dbReference type="EMBL" id="RDU63244.1"/>
    </source>
</evidence>
<dbReference type="InterPro" id="IPR050377">
    <property type="entry name" value="Radical_SAM_PqqE_MftC-like"/>
</dbReference>
<dbReference type="Proteomes" id="UP000256650">
    <property type="component" value="Unassembled WGS sequence"/>
</dbReference>
<dbReference type="SFLD" id="SFLDS00029">
    <property type="entry name" value="Radical_SAM"/>
    <property type="match status" value="1"/>
</dbReference>
<protein>
    <recommendedName>
        <fullName evidence="6">Radical SAM core domain-containing protein</fullName>
    </recommendedName>
</protein>
<dbReference type="Pfam" id="PF04055">
    <property type="entry name" value="Radical_SAM"/>
    <property type="match status" value="1"/>
</dbReference>
<dbReference type="InterPro" id="IPR058240">
    <property type="entry name" value="rSAM_sf"/>
</dbReference>
<proteinExistence type="predicted"/>
<evidence type="ECO:0000256" key="3">
    <source>
        <dbReference type="ARBA" id="ARBA00022723"/>
    </source>
</evidence>
<dbReference type="InterPro" id="IPR013785">
    <property type="entry name" value="Aldolase_TIM"/>
</dbReference>
<dbReference type="AlphaFoldDB" id="A0A3D8IER7"/>
<evidence type="ECO:0000256" key="4">
    <source>
        <dbReference type="ARBA" id="ARBA00023004"/>
    </source>
</evidence>
<dbReference type="Gene3D" id="3.20.20.70">
    <property type="entry name" value="Aldolase class I"/>
    <property type="match status" value="1"/>
</dbReference>
<organism evidence="7 8">
    <name type="scientific">Helicobacter ganmani</name>
    <dbReference type="NCBI Taxonomy" id="60246"/>
    <lineage>
        <taxon>Bacteria</taxon>
        <taxon>Pseudomonadati</taxon>
        <taxon>Campylobacterota</taxon>
        <taxon>Epsilonproteobacteria</taxon>
        <taxon>Campylobacterales</taxon>
        <taxon>Helicobacteraceae</taxon>
        <taxon>Helicobacter</taxon>
    </lineage>
</organism>
<dbReference type="PANTHER" id="PTHR11228">
    <property type="entry name" value="RADICAL SAM DOMAIN PROTEIN"/>
    <property type="match status" value="1"/>
</dbReference>
<keyword evidence="5" id="KW-0411">Iron-sulfur</keyword>
<name>A0A3D8IER7_9HELI</name>
<reference evidence="7 8" key="1">
    <citation type="submission" date="2018-04" db="EMBL/GenBank/DDBJ databases">
        <title>Novel Campyloabacter and Helicobacter Species and Strains.</title>
        <authorList>
            <person name="Mannion A.J."/>
            <person name="Shen Z."/>
            <person name="Fox J.G."/>
        </authorList>
    </citation>
    <scope>NUCLEOTIDE SEQUENCE [LARGE SCALE GENOMIC DNA]</scope>
    <source>
        <strain evidence="7 8">MIT 99-5101</strain>
    </source>
</reference>
<evidence type="ECO:0000259" key="6">
    <source>
        <dbReference type="PROSITE" id="PS51918"/>
    </source>
</evidence>
<keyword evidence="3" id="KW-0479">Metal-binding</keyword>
<sequence length="436" mass="50221">MTPIILQELFNELKKENLSFCVTNLNYNKVIINRESQAKDSGGGGIISTIVYPYGELLGEIGDFEERNAFEGEVPKAIPKEMVERIAMHLLKYIKLKTMYLQVTSKCNYVCPMCPFHGEGYEGKYFKDNPSLKPQNMPLEDAKMYVDKMAEYGIELVALSPQGEFFTYPYWEEISRYIKSKGLRISTTTNGSLVTKEVIEKLKDMGFDEMVFSIDSINKETYVKVRSPKEKDYQTAINAPILAAEAGIYTHVHFVQQQPNIGEKEELFTFYKKGGVNSVSCCVQRYTDNNQNRAKLPILRHEYIHGLCNAYDSGIMIDGNFITCCGMGTRYSAIKPKLDKCSLKNHSLSEVIKYNYDLLINRDEDMMNMCHHCDLYNSYSNIDCQKFIDKKYYAIRHNDNEQHFKIPSKISSLPDDVLLYMYQNNLVAKMKQDKIL</sequence>
<dbReference type="GO" id="GO:0051536">
    <property type="term" value="F:iron-sulfur cluster binding"/>
    <property type="evidence" value="ECO:0007669"/>
    <property type="project" value="UniProtKB-KW"/>
</dbReference>
<feature type="domain" description="Radical SAM core" evidence="6">
    <location>
        <begin position="93"/>
        <end position="315"/>
    </location>
</feature>
<comment type="caution">
    <text evidence="7">The sequence shown here is derived from an EMBL/GenBank/DDBJ whole genome shotgun (WGS) entry which is preliminary data.</text>
</comment>
<dbReference type="GO" id="GO:0046872">
    <property type="term" value="F:metal ion binding"/>
    <property type="evidence" value="ECO:0007669"/>
    <property type="project" value="UniProtKB-KW"/>
</dbReference>
<dbReference type="CDD" id="cd01335">
    <property type="entry name" value="Radical_SAM"/>
    <property type="match status" value="1"/>
</dbReference>
<comment type="cofactor">
    <cofactor evidence="1">
        <name>[4Fe-4S] cluster</name>
        <dbReference type="ChEBI" id="CHEBI:49883"/>
    </cofactor>
</comment>
<keyword evidence="8" id="KW-1185">Reference proteome</keyword>
<gene>
    <name evidence="7" type="ORF">CQA43_03690</name>
</gene>
<keyword evidence="2" id="KW-0949">S-adenosyl-L-methionine</keyword>
<dbReference type="GO" id="GO:0003824">
    <property type="term" value="F:catalytic activity"/>
    <property type="evidence" value="ECO:0007669"/>
    <property type="project" value="InterPro"/>
</dbReference>